<accession>A0A8T7M0F2</accession>
<feature type="domain" description="FtsK" evidence="2">
    <location>
        <begin position="145"/>
        <end position="321"/>
    </location>
</feature>
<reference evidence="3 5" key="1">
    <citation type="submission" date="2020-06" db="EMBL/GenBank/DDBJ databases">
        <title>Anoxygenic phototrophic Chloroflexota member uses a Type I reaction center.</title>
        <authorList>
            <person name="Tsuji J.M."/>
            <person name="Shaw N.A."/>
            <person name="Nagashima S."/>
            <person name="Venkiteswaran J."/>
            <person name="Schiff S.L."/>
            <person name="Hanada S."/>
            <person name="Tank M."/>
            <person name="Neufeld J.D."/>
        </authorList>
    </citation>
    <scope>NUCLEOTIDE SEQUENCE [LARGE SCALE GENOMIC DNA]</scope>
    <source>
        <strain evidence="3">L227-S17</strain>
    </source>
</reference>
<dbReference type="PROSITE" id="PS50901">
    <property type="entry name" value="FTSK"/>
    <property type="match status" value="1"/>
</dbReference>
<evidence type="ECO:0000313" key="5">
    <source>
        <dbReference type="Proteomes" id="UP000521676"/>
    </source>
</evidence>
<gene>
    <name evidence="3" type="ORF">HXX08_05365</name>
    <name evidence="4" type="ORF">OZ401_000421</name>
</gene>
<dbReference type="Gene3D" id="3.40.50.300">
    <property type="entry name" value="P-loop containing nucleotide triphosphate hydrolases"/>
    <property type="match status" value="1"/>
</dbReference>
<dbReference type="GO" id="GO:0005524">
    <property type="term" value="F:ATP binding"/>
    <property type="evidence" value="ECO:0007669"/>
    <property type="project" value="UniProtKB-UniRule"/>
</dbReference>
<dbReference type="InterPro" id="IPR027417">
    <property type="entry name" value="P-loop_NTPase"/>
</dbReference>
<dbReference type="Pfam" id="PF01935">
    <property type="entry name" value="DUF87"/>
    <property type="match status" value="1"/>
</dbReference>
<dbReference type="EMBL" id="CP128399">
    <property type="protein sequence ID" value="WJW67165.1"/>
    <property type="molecule type" value="Genomic_DNA"/>
</dbReference>
<dbReference type="Proteomes" id="UP000521676">
    <property type="component" value="Unassembled WGS sequence"/>
</dbReference>
<evidence type="ECO:0000313" key="4">
    <source>
        <dbReference type="EMBL" id="WJW67165.1"/>
    </source>
</evidence>
<dbReference type="CDD" id="cd01127">
    <property type="entry name" value="TrwB_TraG_TraD_VirD4"/>
    <property type="match status" value="1"/>
</dbReference>
<organism evidence="3 5">
    <name type="scientific">Candidatus Chlorohelix allophototropha</name>
    <dbReference type="NCBI Taxonomy" id="3003348"/>
    <lineage>
        <taxon>Bacteria</taxon>
        <taxon>Bacillati</taxon>
        <taxon>Chloroflexota</taxon>
        <taxon>Chloroflexia</taxon>
        <taxon>Candidatus Chloroheliales</taxon>
        <taxon>Candidatus Chloroheliaceae</taxon>
        <taxon>Candidatus Chlorohelix</taxon>
    </lineage>
</organism>
<reference evidence="4" key="2">
    <citation type="journal article" date="2024" name="Nature">
        <title>Anoxygenic phototroph of the Chloroflexota uses a type I reaction centre.</title>
        <authorList>
            <person name="Tsuji J.M."/>
            <person name="Shaw N.A."/>
            <person name="Nagashima S."/>
            <person name="Venkiteswaran J.J."/>
            <person name="Schiff S.L."/>
            <person name="Watanabe T."/>
            <person name="Fukui M."/>
            <person name="Hanada S."/>
            <person name="Tank M."/>
            <person name="Neufeld J.D."/>
        </authorList>
    </citation>
    <scope>NUCLEOTIDE SEQUENCE</scope>
    <source>
        <strain evidence="4">L227-S17</strain>
    </source>
</reference>
<keyword evidence="1" id="KW-0067">ATP-binding</keyword>
<dbReference type="InterPro" id="IPR002543">
    <property type="entry name" value="FtsK_dom"/>
</dbReference>
<name>A0A8T7M0F2_9CHLR</name>
<sequence length="475" mass="51865">MEIITAIVLLTPLILAIAAFGAYFYQTNANESHKRHLEKLHANALVTTLQPDNNGNYPVRILQTGAILHPQAGNILQPVPNTLHYSPHVIVKGSHSVTDGSQIASLPTSNQFVSLQEPVKIPTFADLLRTGEIEEGLILGYKPSGEPIKGTWKDLYSSNVAGVSGSGKTTTVRFLASQSALQGAKFLIIDPHGDSGEESLASTLEPLNSSFFYGCKPAIAPDEIEAVLDIISRELQSRLHNRENRNPLILAIDEFTSLYRTSMGELVAKLLQDISQQGRKVNIFALVVGQIWKGSTSGGTELRDSFASSFVHRMKANQARLLLPTEEARAVQSFQAGEAFLYRTNGVIELVKIPLTTSQDVIKVASIAAFQASNRLTSDFQTAEILPPINDNWKSNISQLEVINNQASSPLQSVKAISPDDARVVSMFLDGKTISDIVKALHGEVAGRNLQAKNTEVQEVLRRNFKPSFDNNHCH</sequence>
<protein>
    <submittedName>
        <fullName evidence="3">DUF87 domain-containing protein</fullName>
    </submittedName>
</protein>
<keyword evidence="1" id="KW-0547">Nucleotide-binding</keyword>
<dbReference type="RefSeq" id="WP_341469062.1">
    <property type="nucleotide sequence ID" value="NZ_CP128399.1"/>
</dbReference>
<dbReference type="AlphaFoldDB" id="A0A8T7M0F2"/>
<dbReference type="EMBL" id="JACATZ010000001">
    <property type="protein sequence ID" value="NWJ45290.1"/>
    <property type="molecule type" value="Genomic_DNA"/>
</dbReference>
<dbReference type="Proteomes" id="UP001431572">
    <property type="component" value="Chromosome 1"/>
</dbReference>
<keyword evidence="6" id="KW-1185">Reference proteome</keyword>
<evidence type="ECO:0000256" key="1">
    <source>
        <dbReference type="PROSITE-ProRule" id="PRU00289"/>
    </source>
</evidence>
<dbReference type="InterPro" id="IPR002789">
    <property type="entry name" value="HerA_central"/>
</dbReference>
<evidence type="ECO:0000313" key="3">
    <source>
        <dbReference type="EMBL" id="NWJ45290.1"/>
    </source>
</evidence>
<dbReference type="SUPFAM" id="SSF52540">
    <property type="entry name" value="P-loop containing nucleoside triphosphate hydrolases"/>
    <property type="match status" value="1"/>
</dbReference>
<dbReference type="GO" id="GO:0003677">
    <property type="term" value="F:DNA binding"/>
    <property type="evidence" value="ECO:0007669"/>
    <property type="project" value="InterPro"/>
</dbReference>
<evidence type="ECO:0000313" key="6">
    <source>
        <dbReference type="Proteomes" id="UP001431572"/>
    </source>
</evidence>
<evidence type="ECO:0000259" key="2">
    <source>
        <dbReference type="PROSITE" id="PS50901"/>
    </source>
</evidence>
<feature type="binding site" evidence="1">
    <location>
        <begin position="162"/>
        <end position="169"/>
    </location>
    <ligand>
        <name>ATP</name>
        <dbReference type="ChEBI" id="CHEBI:30616"/>
    </ligand>
</feature>
<proteinExistence type="predicted"/>